<evidence type="ECO:0000259" key="8">
    <source>
        <dbReference type="Pfam" id="PF00389"/>
    </source>
</evidence>
<feature type="domain" description="D-isomer specific 2-hydroxyacid dehydrogenase NAD-binding" evidence="9">
    <location>
        <begin position="124"/>
        <end position="297"/>
    </location>
</feature>
<dbReference type="GO" id="GO:0030267">
    <property type="term" value="F:glyoxylate reductase (NADPH) activity"/>
    <property type="evidence" value="ECO:0007669"/>
    <property type="project" value="TreeGrafter"/>
</dbReference>
<dbReference type="OrthoDB" id="298012at2759"/>
<dbReference type="GeneID" id="115736956"/>
<evidence type="ECO:0000313" key="10">
    <source>
        <dbReference type="Proteomes" id="UP000827889"/>
    </source>
</evidence>
<dbReference type="InterPro" id="IPR050223">
    <property type="entry name" value="D-isomer_2-hydroxyacid_DH"/>
</dbReference>
<protein>
    <submittedName>
        <fullName evidence="11">Glyoxylate/hydroxypyruvate reductase HPR3-like</fullName>
    </submittedName>
</protein>
<keyword evidence="10" id="KW-1185">Reference proteome</keyword>
<evidence type="ECO:0000256" key="3">
    <source>
        <dbReference type="ARBA" id="ARBA00023002"/>
    </source>
</evidence>
<comment type="similarity">
    <text evidence="6">Belongs to the D-isomer specific 2-hydroxyacid dehydrogenase family. GyaR subfamily.</text>
</comment>
<dbReference type="Pfam" id="PF02826">
    <property type="entry name" value="2-Hacid_dh_C"/>
    <property type="match status" value="1"/>
</dbReference>
<evidence type="ECO:0000256" key="5">
    <source>
        <dbReference type="ARBA" id="ARBA00023238"/>
    </source>
</evidence>
<keyword evidence="2" id="KW-0521">NADP</keyword>
<dbReference type="FunFam" id="3.40.50.720:FF:000213">
    <property type="entry name" value="Putative 2-hydroxyacid dehydrogenase"/>
    <property type="match status" value="1"/>
</dbReference>
<dbReference type="Pfam" id="PF00389">
    <property type="entry name" value="2-Hacid_dh"/>
    <property type="match status" value="1"/>
</dbReference>
<organism evidence="10 11">
    <name type="scientific">Rhodamnia argentea</name>
    <dbReference type="NCBI Taxonomy" id="178133"/>
    <lineage>
        <taxon>Eukaryota</taxon>
        <taxon>Viridiplantae</taxon>
        <taxon>Streptophyta</taxon>
        <taxon>Embryophyta</taxon>
        <taxon>Tracheophyta</taxon>
        <taxon>Spermatophyta</taxon>
        <taxon>Magnoliopsida</taxon>
        <taxon>eudicotyledons</taxon>
        <taxon>Gunneridae</taxon>
        <taxon>Pentapetalae</taxon>
        <taxon>rosids</taxon>
        <taxon>malvids</taxon>
        <taxon>Myrtales</taxon>
        <taxon>Myrtaceae</taxon>
        <taxon>Myrtoideae</taxon>
        <taxon>Myrteae</taxon>
        <taxon>Australasian group</taxon>
        <taxon>Rhodamnia</taxon>
    </lineage>
</organism>
<name>A0A8B8NS35_9MYRT</name>
<evidence type="ECO:0000256" key="1">
    <source>
        <dbReference type="ARBA" id="ARBA00022594"/>
    </source>
</evidence>
<dbReference type="Proteomes" id="UP000827889">
    <property type="component" value="Chromosome 9"/>
</dbReference>
<evidence type="ECO:0000256" key="7">
    <source>
        <dbReference type="RuleBase" id="RU003719"/>
    </source>
</evidence>
<dbReference type="CDD" id="cd12156">
    <property type="entry name" value="HPPR"/>
    <property type="match status" value="1"/>
</dbReference>
<reference evidence="11" key="1">
    <citation type="submission" date="2025-08" db="UniProtKB">
        <authorList>
            <consortium name="RefSeq"/>
        </authorList>
    </citation>
    <scope>IDENTIFICATION</scope>
    <source>
        <tissue evidence="11">Leaf</tissue>
    </source>
</reference>
<keyword evidence="4" id="KW-0520">NAD</keyword>
<dbReference type="SUPFAM" id="SSF52283">
    <property type="entry name" value="Formate/glycerate dehydrogenase catalytic domain-like"/>
    <property type="match status" value="1"/>
</dbReference>
<feature type="domain" description="D-isomer specific 2-hydroxyacid dehydrogenase catalytic" evidence="8">
    <location>
        <begin position="56"/>
        <end position="328"/>
    </location>
</feature>
<dbReference type="PANTHER" id="PTHR10996:SF268">
    <property type="entry name" value="GLYOXYLATE_HYDROXYPYRUVATE REDUCTASE HPR3"/>
    <property type="match status" value="1"/>
</dbReference>
<evidence type="ECO:0000256" key="6">
    <source>
        <dbReference type="ARBA" id="ARBA00061400"/>
    </source>
</evidence>
<dbReference type="GO" id="GO:0009854">
    <property type="term" value="P:oxidative photosynthetic carbon pathway"/>
    <property type="evidence" value="ECO:0007669"/>
    <property type="project" value="UniProtKB-KW"/>
</dbReference>
<evidence type="ECO:0000256" key="2">
    <source>
        <dbReference type="ARBA" id="ARBA00022857"/>
    </source>
</evidence>
<sequence length="331" mass="35898">MDTNPPQNDAVLPKVLLLRPSALTLLPLAARLRAHFHLLDPLDSSEPAQSFLSLRCRSVRALLCLFTPFVPVNAGTLDLLPSLELIVVSSAGLEHVDLPYCRRRGIAVANASAAFCEDGADYAVAMLIDVMRRVSHGDRFVRAGSWPVQREFPLGFKLGGKRVGIVGLGSIGSKTAKRLVSFGCSIAYNSRKEKPHVPYPYYANVRDLAANSDILVLCCALTEGTRHIVGKDVMSALGKGGVIINVGRGALVDEKELVRRLVRGEIGGAGLDVFEKEPKVPDELLALDNVVLSPHRAVMTPESLEAVQELIIGNLRAFFSNEPLRSLVQHE</sequence>
<evidence type="ECO:0000256" key="4">
    <source>
        <dbReference type="ARBA" id="ARBA00023027"/>
    </source>
</evidence>
<dbReference type="PANTHER" id="PTHR10996">
    <property type="entry name" value="2-HYDROXYACID DEHYDROGENASE-RELATED"/>
    <property type="match status" value="1"/>
</dbReference>
<keyword evidence="1" id="KW-0323">Glycolate pathway</keyword>
<gene>
    <name evidence="11" type="primary">LOC115736956</name>
</gene>
<dbReference type="GO" id="GO:0051287">
    <property type="term" value="F:NAD binding"/>
    <property type="evidence" value="ECO:0007669"/>
    <property type="project" value="InterPro"/>
</dbReference>
<dbReference type="Gene3D" id="3.40.50.720">
    <property type="entry name" value="NAD(P)-binding Rossmann-like Domain"/>
    <property type="match status" value="2"/>
</dbReference>
<accession>A0A8B8NS35</accession>
<dbReference type="GO" id="GO:0005829">
    <property type="term" value="C:cytosol"/>
    <property type="evidence" value="ECO:0007669"/>
    <property type="project" value="TreeGrafter"/>
</dbReference>
<dbReference type="GO" id="GO:0016618">
    <property type="term" value="F:hydroxypyruvate reductase [NAD(P)H] activity"/>
    <property type="evidence" value="ECO:0007669"/>
    <property type="project" value="UniProtKB-ARBA"/>
</dbReference>
<dbReference type="SUPFAM" id="SSF51735">
    <property type="entry name" value="NAD(P)-binding Rossmann-fold domains"/>
    <property type="match status" value="1"/>
</dbReference>
<evidence type="ECO:0000313" key="11">
    <source>
        <dbReference type="RefSeq" id="XP_030524728.1"/>
    </source>
</evidence>
<keyword evidence="3 7" id="KW-0560">Oxidoreductase</keyword>
<dbReference type="InterPro" id="IPR006140">
    <property type="entry name" value="D-isomer_DH_NAD-bd"/>
</dbReference>
<keyword evidence="5" id="KW-0601">Photorespiration</keyword>
<dbReference type="RefSeq" id="XP_030524728.1">
    <property type="nucleotide sequence ID" value="XM_030668868.2"/>
</dbReference>
<dbReference type="AlphaFoldDB" id="A0A8B8NS35"/>
<dbReference type="InterPro" id="IPR006139">
    <property type="entry name" value="D-isomer_2_OHA_DH_cat_dom"/>
</dbReference>
<dbReference type="InterPro" id="IPR036291">
    <property type="entry name" value="NAD(P)-bd_dom_sf"/>
</dbReference>
<proteinExistence type="inferred from homology"/>
<evidence type="ECO:0000259" key="9">
    <source>
        <dbReference type="Pfam" id="PF02826"/>
    </source>
</evidence>
<dbReference type="KEGG" id="rarg:115736956"/>